<name>A0A561BR07_9ACTN</name>
<protein>
    <submittedName>
        <fullName evidence="2">Type VII secretion protein EccB</fullName>
    </submittedName>
</protein>
<organism evidence="2 3">
    <name type="scientific">Kribbella amoyensis</name>
    <dbReference type="NCBI Taxonomy" id="996641"/>
    <lineage>
        <taxon>Bacteria</taxon>
        <taxon>Bacillati</taxon>
        <taxon>Actinomycetota</taxon>
        <taxon>Actinomycetes</taxon>
        <taxon>Propionibacteriales</taxon>
        <taxon>Kribbellaceae</taxon>
        <taxon>Kribbella</taxon>
    </lineage>
</organism>
<evidence type="ECO:0000313" key="2">
    <source>
        <dbReference type="EMBL" id="TWD81318.1"/>
    </source>
</evidence>
<keyword evidence="1" id="KW-0472">Membrane</keyword>
<keyword evidence="1" id="KW-0812">Transmembrane</keyword>
<gene>
    <name evidence="2" type="ORF">FB561_2430</name>
</gene>
<reference evidence="2 3" key="1">
    <citation type="submission" date="2019-06" db="EMBL/GenBank/DDBJ databases">
        <title>Sequencing the genomes of 1000 actinobacteria strains.</title>
        <authorList>
            <person name="Klenk H.-P."/>
        </authorList>
    </citation>
    <scope>NUCLEOTIDE SEQUENCE [LARGE SCALE GENOMIC DNA]</scope>
    <source>
        <strain evidence="2 3">DSM 24683</strain>
    </source>
</reference>
<dbReference type="Pfam" id="PF05108">
    <property type="entry name" value="T7SS_ESX1_EccB"/>
    <property type="match status" value="1"/>
</dbReference>
<dbReference type="PANTHER" id="PTHR40765:SF2">
    <property type="entry name" value="ESX-2 SECRETION SYSTEM ATPASE ECCB2"/>
    <property type="match status" value="1"/>
</dbReference>
<dbReference type="InterPro" id="IPR044857">
    <property type="entry name" value="T7SS_EccB_R1"/>
</dbReference>
<dbReference type="NCBIfam" id="TIGR03919">
    <property type="entry name" value="T7SS_EccB"/>
    <property type="match status" value="1"/>
</dbReference>
<sequence>MATRKDQLQSHQFSVQRMVSALVTRETDPEQPPFKRPIAAAIGSAVILVLALVVAGVYGLIVPGGNKAWAGGDVVVVEKETGTRYVFVDGHLHPVTNYTSALLALGKHSDVRRVSRRSLADVPRGPLIGIKDAPDALPDRKRLLTGGWTLCSEPALDVAGAAASESVLMVGARPARDQAMLDHAMLVEVMETGDQYLLWKGYRHRIQKSDTTTVGLALGSEPWARVGSAFVAALPDGEPIAPIAVSGVGKPSSAIETRQTKIGQLFEVTTSSGARQHYLASKDRLRPISALQYDIQRAYRPITAAYGGKAPTAIQLDLLSLGRADPPPTRADEGQAPWTRPNFVAPRNGMGTVCAAYAPGDTVPTVTFDAAMPARDTAAATAKRGALGTALADRILVEPGAAAIVEAMPSDQARSGTVAVVTDLGRAYPLADPQLLETLGYKDVEPIRIPAQLVARIPQGSSLDPTAAVRPAV</sequence>
<comment type="caution">
    <text evidence="2">The sequence shown here is derived from an EMBL/GenBank/DDBJ whole genome shotgun (WGS) entry which is preliminary data.</text>
</comment>
<evidence type="ECO:0000313" key="3">
    <source>
        <dbReference type="Proteomes" id="UP000318380"/>
    </source>
</evidence>
<dbReference type="InterPro" id="IPR007795">
    <property type="entry name" value="T7SS_EccB"/>
</dbReference>
<proteinExistence type="predicted"/>
<dbReference type="GO" id="GO:0005576">
    <property type="term" value="C:extracellular region"/>
    <property type="evidence" value="ECO:0007669"/>
    <property type="project" value="TreeGrafter"/>
</dbReference>
<keyword evidence="1" id="KW-1133">Transmembrane helix</keyword>
<dbReference type="PANTHER" id="PTHR40765">
    <property type="entry name" value="ESX-2 SECRETION SYSTEM ATPASE ECCB2"/>
    <property type="match status" value="1"/>
</dbReference>
<keyword evidence="3" id="KW-1185">Reference proteome</keyword>
<dbReference type="Proteomes" id="UP000318380">
    <property type="component" value="Unassembled WGS sequence"/>
</dbReference>
<dbReference type="OrthoDB" id="3847604at2"/>
<dbReference type="AlphaFoldDB" id="A0A561BR07"/>
<feature type="transmembrane region" description="Helical" evidence="1">
    <location>
        <begin position="38"/>
        <end position="61"/>
    </location>
</feature>
<evidence type="ECO:0000256" key="1">
    <source>
        <dbReference type="SAM" id="Phobius"/>
    </source>
</evidence>
<dbReference type="RefSeq" id="WP_145806066.1">
    <property type="nucleotide sequence ID" value="NZ_VIVK01000001.1"/>
</dbReference>
<accession>A0A561BR07</accession>
<dbReference type="Gene3D" id="3.30.2390.20">
    <property type="entry name" value="Type VII secretion system EccB, repeat 1 domain"/>
    <property type="match status" value="1"/>
</dbReference>
<dbReference type="EMBL" id="VIVK01000001">
    <property type="protein sequence ID" value="TWD81318.1"/>
    <property type="molecule type" value="Genomic_DNA"/>
</dbReference>